<dbReference type="RefSeq" id="WP_078812843.1">
    <property type="nucleotide sequence ID" value="NZ_FUYE01000004.1"/>
</dbReference>
<dbReference type="PANTHER" id="PTHR37944:SF1">
    <property type="entry name" value="PORIN B"/>
    <property type="match status" value="1"/>
</dbReference>
<gene>
    <name evidence="3" type="ORF">SAMN02745166_01659</name>
</gene>
<organism evidence="3 4">
    <name type="scientific">Prosthecobacter debontii</name>
    <dbReference type="NCBI Taxonomy" id="48467"/>
    <lineage>
        <taxon>Bacteria</taxon>
        <taxon>Pseudomonadati</taxon>
        <taxon>Verrucomicrobiota</taxon>
        <taxon>Verrucomicrobiia</taxon>
        <taxon>Verrucomicrobiales</taxon>
        <taxon>Verrucomicrobiaceae</taxon>
        <taxon>Prosthecobacter</taxon>
    </lineage>
</organism>
<sequence length="473" mass="52235">MKTRLTTAAVASLFSSWAFSPANAGEPLPPTLEPTPSALERYFMQDYMLGDWGGLRTKLAENGVEFEFFYVGSMPTNLGGGIRAGTAYQHGFLAALDLDTEKLGLWGGGHFHVSGVSLEGRPFADTYVGDLNKTNLVDFPADTRLWQAYYEQSLFNKKLTVKAGLMSVDRDFITPELYNSLASINFLNQTFFYPTMAFNLYDIPAFPTGNHSLPSTPYAALGALIRWQPVDSFYIQAAIYDGNPDQSSSGTRLALRGEEGALMYYEAGFRLNQGKDDRGLPGNYKIGGYYHTDEFYDIKSTALSLVPSPIPLDTAKTHDGNYGLYFLAEQMLWREVGWDDPAQQGIVGFFRVATAPEDRNLAEFGIDGGLVFKGLIPGRDYDTLGIAGSYLKISDEVSRAQRQINETFAGFAPPVVEADYEAVVEVNYKLQLAAWWTLQASLQYVMHPGGRASFASDTIANAWVLGLQTTLRF</sequence>
<proteinExistence type="inferred from homology"/>
<dbReference type="InterPro" id="IPR007049">
    <property type="entry name" value="Carb-sel_porin_OprB"/>
</dbReference>
<dbReference type="GO" id="GO:0008643">
    <property type="term" value="P:carbohydrate transport"/>
    <property type="evidence" value="ECO:0007669"/>
    <property type="project" value="InterPro"/>
</dbReference>
<dbReference type="Pfam" id="PF04966">
    <property type="entry name" value="OprB"/>
    <property type="match status" value="1"/>
</dbReference>
<dbReference type="InterPro" id="IPR052932">
    <property type="entry name" value="OprB_Porin"/>
</dbReference>
<dbReference type="InterPro" id="IPR038673">
    <property type="entry name" value="OprB_sf"/>
</dbReference>
<comment type="similarity">
    <text evidence="1 2">Belongs to the OprB family.</text>
</comment>
<evidence type="ECO:0000256" key="1">
    <source>
        <dbReference type="ARBA" id="ARBA00008769"/>
    </source>
</evidence>
<dbReference type="GO" id="GO:0016020">
    <property type="term" value="C:membrane"/>
    <property type="evidence" value="ECO:0007669"/>
    <property type="project" value="InterPro"/>
</dbReference>
<evidence type="ECO:0000256" key="2">
    <source>
        <dbReference type="RuleBase" id="RU363072"/>
    </source>
</evidence>
<dbReference type="OrthoDB" id="177316at2"/>
<dbReference type="GO" id="GO:0015288">
    <property type="term" value="F:porin activity"/>
    <property type="evidence" value="ECO:0007669"/>
    <property type="project" value="InterPro"/>
</dbReference>
<protein>
    <submittedName>
        <fullName evidence="3">Porin</fullName>
    </submittedName>
</protein>
<reference evidence="4" key="1">
    <citation type="submission" date="2017-02" db="EMBL/GenBank/DDBJ databases">
        <authorList>
            <person name="Varghese N."/>
            <person name="Submissions S."/>
        </authorList>
    </citation>
    <scope>NUCLEOTIDE SEQUENCE [LARGE SCALE GENOMIC DNA]</scope>
    <source>
        <strain evidence="4">ATCC 700200</strain>
    </source>
</reference>
<dbReference type="Gene3D" id="2.40.160.180">
    <property type="entry name" value="Carbohydrate-selective porin OprB"/>
    <property type="match status" value="1"/>
</dbReference>
<feature type="chain" id="PRO_5011831848" evidence="2">
    <location>
        <begin position="25"/>
        <end position="473"/>
    </location>
</feature>
<dbReference type="EMBL" id="FUYE01000004">
    <property type="protein sequence ID" value="SKA90093.1"/>
    <property type="molecule type" value="Genomic_DNA"/>
</dbReference>
<dbReference type="AlphaFoldDB" id="A0A1T4XL19"/>
<keyword evidence="4" id="KW-1185">Reference proteome</keyword>
<feature type="signal peptide" evidence="2">
    <location>
        <begin position="1"/>
        <end position="24"/>
    </location>
</feature>
<accession>A0A1T4XL19</accession>
<dbReference type="PANTHER" id="PTHR37944">
    <property type="entry name" value="PORIN B"/>
    <property type="match status" value="1"/>
</dbReference>
<dbReference type="STRING" id="48467.SAMN02745166_01659"/>
<keyword evidence="2" id="KW-0732">Signal</keyword>
<evidence type="ECO:0000313" key="3">
    <source>
        <dbReference type="EMBL" id="SKA90093.1"/>
    </source>
</evidence>
<dbReference type="Proteomes" id="UP000190774">
    <property type="component" value="Unassembled WGS sequence"/>
</dbReference>
<evidence type="ECO:0000313" key="4">
    <source>
        <dbReference type="Proteomes" id="UP000190774"/>
    </source>
</evidence>
<name>A0A1T4XL19_9BACT</name>